<evidence type="ECO:0000313" key="2">
    <source>
        <dbReference type="Proteomes" id="UP000282460"/>
    </source>
</evidence>
<keyword evidence="2" id="KW-1185">Reference proteome</keyword>
<dbReference type="EMBL" id="RCWJ01000003">
    <property type="protein sequence ID" value="RLQ82683.1"/>
    <property type="molecule type" value="Genomic_DNA"/>
</dbReference>
<reference evidence="1 2" key="1">
    <citation type="submission" date="2018-10" db="EMBL/GenBank/DDBJ databases">
        <authorList>
            <person name="Li J."/>
        </authorList>
    </citation>
    <scope>NUCLEOTIDE SEQUENCE [LARGE SCALE GENOMIC DNA]</scope>
    <source>
        <strain evidence="1 2">ZD1-4</strain>
    </source>
</reference>
<sequence length="189" mass="20599">MDRSATDVVENESPSQRILLLGDRLSCLSSISDRPDVDVAGNLTSADHGYAAAVIGVELPENPDEVKEDLNARVEECMMLARRVPSLQHIILVIGAPKFLQRMSRAARDNLIATCDSVSQTIQAEVEQRVGTYVIVTIILAGQCNDPELLAERVVDRVTQTEVADATAVVLWEEIRGDSIGDVGLNQYI</sequence>
<protein>
    <recommendedName>
        <fullName evidence="3">SGNH/GDSL hydrolase family protein</fullName>
    </recommendedName>
</protein>
<evidence type="ECO:0008006" key="3">
    <source>
        <dbReference type="Google" id="ProtNLM"/>
    </source>
</evidence>
<proteinExistence type="predicted"/>
<dbReference type="Proteomes" id="UP000282460">
    <property type="component" value="Unassembled WGS sequence"/>
</dbReference>
<dbReference type="AlphaFoldDB" id="A0A3L7IWV3"/>
<accession>A0A3L7IWV3</accession>
<gene>
    <name evidence="1" type="ORF">D9V28_12065</name>
</gene>
<evidence type="ECO:0000313" key="1">
    <source>
        <dbReference type="EMBL" id="RLQ82683.1"/>
    </source>
</evidence>
<name>A0A3L7IWV3_9MICO</name>
<comment type="caution">
    <text evidence="1">The sequence shown here is derived from an EMBL/GenBank/DDBJ whole genome shotgun (WGS) entry which is preliminary data.</text>
</comment>
<organism evidence="1 2">
    <name type="scientific">Mycetocola zhadangensis</name>
    <dbReference type="NCBI Taxonomy" id="1164595"/>
    <lineage>
        <taxon>Bacteria</taxon>
        <taxon>Bacillati</taxon>
        <taxon>Actinomycetota</taxon>
        <taxon>Actinomycetes</taxon>
        <taxon>Micrococcales</taxon>
        <taxon>Microbacteriaceae</taxon>
        <taxon>Mycetocola</taxon>
    </lineage>
</organism>